<comment type="function">
    <text evidence="1">Plays a role in synthesis, processing and/or stability of 23S rRNA.</text>
</comment>
<keyword evidence="4" id="KW-0690">Ribosome biogenesis</keyword>
<dbReference type="InterPro" id="IPR003772">
    <property type="entry name" value="YceD"/>
</dbReference>
<evidence type="ECO:0000256" key="5">
    <source>
        <dbReference type="ARBA" id="ARBA00031841"/>
    </source>
</evidence>
<comment type="caution">
    <text evidence="7">The sequence shown here is derived from an EMBL/GenBank/DDBJ whole genome shotgun (WGS) entry which is preliminary data.</text>
</comment>
<evidence type="ECO:0000313" key="8">
    <source>
        <dbReference type="Proteomes" id="UP000823889"/>
    </source>
</evidence>
<sequence length="172" mass="19479">MDTSLYTLDTLAFTRLGEQRAGELTVSQLSRATEGLPSQKDQVFTWSAQGRVDSTGRAFIHLKIDGYMMLSCQRCMKPMQWPVQVDNHLEVVTTEAELDLDEEDVEGPDRILASTRFDLFELIEDEIILALPYVARHDECPSLPEGYPQEDEPDFTSDKPNPFAVLSKLKKP</sequence>
<dbReference type="Pfam" id="PF02620">
    <property type="entry name" value="YceD"/>
    <property type="match status" value="1"/>
</dbReference>
<evidence type="ECO:0000313" key="7">
    <source>
        <dbReference type="EMBL" id="HJD44575.1"/>
    </source>
</evidence>
<dbReference type="InterPro" id="IPR039255">
    <property type="entry name" value="YceD_bac"/>
</dbReference>
<protein>
    <recommendedName>
        <fullName evidence="3">Large ribosomal RNA subunit accumulation protein YceD</fullName>
    </recommendedName>
    <alternativeName>
        <fullName evidence="5">23S rRNA accumulation protein YceD</fullName>
    </alternativeName>
</protein>
<evidence type="ECO:0000256" key="1">
    <source>
        <dbReference type="ARBA" id="ARBA00002868"/>
    </source>
</evidence>
<comment type="similarity">
    <text evidence="2">Belongs to the DUF177 domain family.</text>
</comment>
<feature type="region of interest" description="Disordered" evidence="6">
    <location>
        <begin position="140"/>
        <end position="172"/>
    </location>
</feature>
<accession>A0A9D2RIP8</accession>
<evidence type="ECO:0000256" key="4">
    <source>
        <dbReference type="ARBA" id="ARBA00022517"/>
    </source>
</evidence>
<evidence type="ECO:0000256" key="2">
    <source>
        <dbReference type="ARBA" id="ARBA00010740"/>
    </source>
</evidence>
<proteinExistence type="inferred from homology"/>
<dbReference type="AlphaFoldDB" id="A0A9D2RIP8"/>
<dbReference type="PANTHER" id="PTHR38099:SF1">
    <property type="entry name" value="LARGE RIBOSOMAL RNA SUBUNIT ACCUMULATION PROTEIN YCED"/>
    <property type="match status" value="1"/>
</dbReference>
<dbReference type="Proteomes" id="UP000823889">
    <property type="component" value="Unassembled WGS sequence"/>
</dbReference>
<evidence type="ECO:0000256" key="6">
    <source>
        <dbReference type="SAM" id="MobiDB-lite"/>
    </source>
</evidence>
<gene>
    <name evidence="7" type="ORF">H9906_06065</name>
</gene>
<reference evidence="7" key="1">
    <citation type="journal article" date="2021" name="PeerJ">
        <title>Extensive microbial diversity within the chicken gut microbiome revealed by metagenomics and culture.</title>
        <authorList>
            <person name="Gilroy R."/>
            <person name="Ravi A."/>
            <person name="Getino M."/>
            <person name="Pursley I."/>
            <person name="Horton D.L."/>
            <person name="Alikhan N.F."/>
            <person name="Baker D."/>
            <person name="Gharbi K."/>
            <person name="Hall N."/>
            <person name="Watson M."/>
            <person name="Adriaenssens E.M."/>
            <person name="Foster-Nyarko E."/>
            <person name="Jarju S."/>
            <person name="Secka A."/>
            <person name="Antonio M."/>
            <person name="Oren A."/>
            <person name="Chaudhuri R.R."/>
            <person name="La Ragione R."/>
            <person name="Hildebrand F."/>
            <person name="Pallen M.J."/>
        </authorList>
    </citation>
    <scope>NUCLEOTIDE SEQUENCE</scope>
    <source>
        <strain evidence="7">9264</strain>
    </source>
</reference>
<name>A0A9D2RIP8_9BURK</name>
<organism evidence="7 8">
    <name type="scientific">Candidatus Paenalcaligenes intestinipullorum</name>
    <dbReference type="NCBI Taxonomy" id="2838718"/>
    <lineage>
        <taxon>Bacteria</taxon>
        <taxon>Pseudomonadati</taxon>
        <taxon>Pseudomonadota</taxon>
        <taxon>Betaproteobacteria</taxon>
        <taxon>Burkholderiales</taxon>
        <taxon>Alcaligenaceae</taxon>
        <taxon>Paenalcaligenes</taxon>
    </lineage>
</organism>
<reference evidence="7" key="2">
    <citation type="submission" date="2021-04" db="EMBL/GenBank/DDBJ databases">
        <authorList>
            <person name="Gilroy R."/>
        </authorList>
    </citation>
    <scope>NUCLEOTIDE SEQUENCE</scope>
    <source>
        <strain evidence="7">9264</strain>
    </source>
</reference>
<dbReference type="GO" id="GO:0042254">
    <property type="term" value="P:ribosome biogenesis"/>
    <property type="evidence" value="ECO:0007669"/>
    <property type="project" value="UniProtKB-KW"/>
</dbReference>
<dbReference type="PANTHER" id="PTHR38099">
    <property type="entry name" value="LARGE RIBOSOMAL RNA SUBUNIT ACCUMULATION PROTEIN YCED"/>
    <property type="match status" value="1"/>
</dbReference>
<dbReference type="GO" id="GO:0005829">
    <property type="term" value="C:cytosol"/>
    <property type="evidence" value="ECO:0007669"/>
    <property type="project" value="TreeGrafter"/>
</dbReference>
<dbReference type="EMBL" id="DWUQ01000125">
    <property type="protein sequence ID" value="HJD44575.1"/>
    <property type="molecule type" value="Genomic_DNA"/>
</dbReference>
<evidence type="ECO:0000256" key="3">
    <source>
        <dbReference type="ARBA" id="ARBA00015716"/>
    </source>
</evidence>